<accession>A0A9X1LYI7</accession>
<evidence type="ECO:0008006" key="4">
    <source>
        <dbReference type="Google" id="ProtNLM"/>
    </source>
</evidence>
<feature type="region of interest" description="Disordered" evidence="1">
    <location>
        <begin position="136"/>
        <end position="164"/>
    </location>
</feature>
<organism evidence="2 3">
    <name type="scientific">Microbacterium allomyrinae</name>
    <dbReference type="NCBI Taxonomy" id="2830666"/>
    <lineage>
        <taxon>Bacteria</taxon>
        <taxon>Bacillati</taxon>
        <taxon>Actinomycetota</taxon>
        <taxon>Actinomycetes</taxon>
        <taxon>Micrococcales</taxon>
        <taxon>Microbacteriaceae</taxon>
        <taxon>Microbacterium</taxon>
    </lineage>
</organism>
<protein>
    <recommendedName>
        <fullName evidence="4">Helix-turn-helix domain-containing protein</fullName>
    </recommendedName>
</protein>
<gene>
    <name evidence="2" type="ORF">KEC57_18210</name>
</gene>
<feature type="compositionally biased region" description="Basic and acidic residues" evidence="1">
    <location>
        <begin position="146"/>
        <end position="155"/>
    </location>
</feature>
<feature type="compositionally biased region" description="Low complexity" evidence="1">
    <location>
        <begin position="136"/>
        <end position="145"/>
    </location>
</feature>
<name>A0A9X1LYI7_9MICO</name>
<dbReference type="AlphaFoldDB" id="A0A9X1LYI7"/>
<dbReference type="RefSeq" id="WP_229386126.1">
    <property type="nucleotide sequence ID" value="NZ_JAGTTN010000010.1"/>
</dbReference>
<sequence length="199" mass="22339">MTTTNPNGGVLHRERMRFERDFTQLPNTWLRDRRLSRAARGLLGELMTHDVGFELSIQSLSATGTEGRDAIRTMVTELEREGYLTRHRERRRGRLGGTVWTLTDPWDVPPAAPVLSGLERPSPTYDGKAYVGGTYVGPTVPGNPTTKEDHLRTSKDSQVPHVRPVDNSRRRTAPILGTCGHEMVTERHCRLGCVTEIRA</sequence>
<evidence type="ECO:0000313" key="3">
    <source>
        <dbReference type="Proteomes" id="UP001139354"/>
    </source>
</evidence>
<reference evidence="2" key="1">
    <citation type="submission" date="2021-04" db="EMBL/GenBank/DDBJ databases">
        <title>Microbacterium tenobrionis sp. nov. and Microbacterium allomyrinae sp. nov., isolated from larvae of Tenobrio molitor and Allomyrina dichotoma, respectively.</title>
        <authorList>
            <person name="Lee S.D."/>
        </authorList>
    </citation>
    <scope>NUCLEOTIDE SEQUENCE</scope>
    <source>
        <strain evidence="2">BWT-G7</strain>
    </source>
</reference>
<evidence type="ECO:0000256" key="1">
    <source>
        <dbReference type="SAM" id="MobiDB-lite"/>
    </source>
</evidence>
<comment type="caution">
    <text evidence="2">The sequence shown here is derived from an EMBL/GenBank/DDBJ whole genome shotgun (WGS) entry which is preliminary data.</text>
</comment>
<dbReference type="Proteomes" id="UP001139354">
    <property type="component" value="Unassembled WGS sequence"/>
</dbReference>
<evidence type="ECO:0000313" key="2">
    <source>
        <dbReference type="EMBL" id="MCC2034126.1"/>
    </source>
</evidence>
<proteinExistence type="predicted"/>
<keyword evidence="3" id="KW-1185">Reference proteome</keyword>
<dbReference type="EMBL" id="JAGTTN010000010">
    <property type="protein sequence ID" value="MCC2034126.1"/>
    <property type="molecule type" value="Genomic_DNA"/>
</dbReference>